<feature type="transmembrane region" description="Helical" evidence="1">
    <location>
        <begin position="50"/>
        <end position="69"/>
    </location>
</feature>
<feature type="transmembrane region" description="Helical" evidence="1">
    <location>
        <begin position="21"/>
        <end position="38"/>
    </location>
</feature>
<gene>
    <name evidence="2" type="ORF">DV515_00017120</name>
</gene>
<evidence type="ECO:0000313" key="2">
    <source>
        <dbReference type="EMBL" id="RLV76299.1"/>
    </source>
</evidence>
<reference evidence="2 3" key="1">
    <citation type="journal article" date="2018" name="Proc. R. Soc. B">
        <title>A non-coding region near Follistatin controls head colour polymorphism in the Gouldian finch.</title>
        <authorList>
            <person name="Toomey M.B."/>
            <person name="Marques C.I."/>
            <person name="Andrade P."/>
            <person name="Araujo P.M."/>
            <person name="Sabatino S."/>
            <person name="Gazda M.A."/>
            <person name="Afonso S."/>
            <person name="Lopes R.J."/>
            <person name="Corbo J.C."/>
            <person name="Carneiro M."/>
        </authorList>
    </citation>
    <scope>NUCLEOTIDE SEQUENCE [LARGE SCALE GENOMIC DNA]</scope>
    <source>
        <strain evidence="2">Red01</strain>
        <tissue evidence="2">Muscle</tissue>
    </source>
</reference>
<keyword evidence="3" id="KW-1185">Reference proteome</keyword>
<comment type="caution">
    <text evidence="2">The sequence shown here is derived from an EMBL/GenBank/DDBJ whole genome shotgun (WGS) entry which is preliminary data.</text>
</comment>
<accession>A0A3L8R931</accession>
<keyword evidence="1" id="KW-0472">Membrane</keyword>
<keyword evidence="1" id="KW-1133">Transmembrane helix</keyword>
<protein>
    <recommendedName>
        <fullName evidence="4">Cytochrome b561 domain-containing protein</fullName>
    </recommendedName>
</protein>
<dbReference type="OrthoDB" id="432881at2759"/>
<name>A0A3L8R931_CHLGU</name>
<dbReference type="Proteomes" id="UP000276834">
    <property type="component" value="Unassembled WGS sequence"/>
</dbReference>
<evidence type="ECO:0008006" key="4">
    <source>
        <dbReference type="Google" id="ProtNLM"/>
    </source>
</evidence>
<sequence length="72" mass="7209">MALTAESESRLYRSLRVASGAAAHLVALGFPAAVAVLARPGSSLFSWHPLLMALAVSAAAPAGRAGAVLRPG</sequence>
<dbReference type="AlphaFoldDB" id="A0A3L8R931"/>
<dbReference type="EMBL" id="QUSF01000740">
    <property type="protein sequence ID" value="RLV76299.1"/>
    <property type="molecule type" value="Genomic_DNA"/>
</dbReference>
<keyword evidence="1" id="KW-0812">Transmembrane</keyword>
<evidence type="ECO:0000313" key="3">
    <source>
        <dbReference type="Proteomes" id="UP000276834"/>
    </source>
</evidence>
<organism evidence="2 3">
    <name type="scientific">Chloebia gouldiae</name>
    <name type="common">Gouldian finch</name>
    <name type="synonym">Erythrura gouldiae</name>
    <dbReference type="NCBI Taxonomy" id="44316"/>
    <lineage>
        <taxon>Eukaryota</taxon>
        <taxon>Metazoa</taxon>
        <taxon>Chordata</taxon>
        <taxon>Craniata</taxon>
        <taxon>Vertebrata</taxon>
        <taxon>Euteleostomi</taxon>
        <taxon>Archelosauria</taxon>
        <taxon>Archosauria</taxon>
        <taxon>Dinosauria</taxon>
        <taxon>Saurischia</taxon>
        <taxon>Theropoda</taxon>
        <taxon>Coelurosauria</taxon>
        <taxon>Aves</taxon>
        <taxon>Neognathae</taxon>
        <taxon>Neoaves</taxon>
        <taxon>Telluraves</taxon>
        <taxon>Australaves</taxon>
        <taxon>Passeriformes</taxon>
        <taxon>Passeroidea</taxon>
        <taxon>Passeridae</taxon>
        <taxon>Chloebia</taxon>
    </lineage>
</organism>
<proteinExistence type="predicted"/>
<evidence type="ECO:0000256" key="1">
    <source>
        <dbReference type="SAM" id="Phobius"/>
    </source>
</evidence>